<dbReference type="EMBL" id="AFMD02000524">
    <property type="protein sequence ID" value="EMG19377.1"/>
    <property type="molecule type" value="Genomic_DNA"/>
</dbReference>
<proteinExistence type="predicted"/>
<evidence type="ECO:0000313" key="2">
    <source>
        <dbReference type="Proteomes" id="UP000011778"/>
    </source>
</evidence>
<gene>
    <name evidence="1" type="ORF">LEP1GSC150_5171</name>
</gene>
<dbReference type="InterPro" id="IPR023393">
    <property type="entry name" value="START-like_dom_sf"/>
</dbReference>
<dbReference type="Gene3D" id="3.30.530.20">
    <property type="match status" value="1"/>
</dbReference>
<comment type="caution">
    <text evidence="1">The sequence shown here is derived from an EMBL/GenBank/DDBJ whole genome shotgun (WGS) entry which is preliminary data.</text>
</comment>
<sequence length="53" mass="6078">MFEQVGEGTNLTVEQVFSSKEELERINKKYGAIEGAKQHIAKFSKYLETLNRS</sequence>
<accession>M3IF74</accession>
<dbReference type="AlphaFoldDB" id="M3IF74"/>
<protein>
    <submittedName>
        <fullName evidence="1">Putative toxin-antitoxin system, toxin component</fullName>
    </submittedName>
</protein>
<dbReference type="Proteomes" id="UP000011778">
    <property type="component" value="Unassembled WGS sequence"/>
</dbReference>
<reference evidence="1 2" key="1">
    <citation type="submission" date="2013-02" db="EMBL/GenBank/DDBJ databases">
        <authorList>
            <person name="Harkins D.M."/>
            <person name="Durkin A.S."/>
            <person name="Brinkac L.M."/>
            <person name="Haft D.H."/>
            <person name="Selengut J.D."/>
            <person name="Sanka R."/>
            <person name="DePew J."/>
            <person name="Purushe J."/>
            <person name="Tulsiani S.M."/>
            <person name="Graham G.C."/>
            <person name="Burns M.-A."/>
            <person name="Dohnt M.F."/>
            <person name="Smythe L.D."/>
            <person name="McKay D.B."/>
            <person name="Craig S.B."/>
            <person name="Vinetz J.M."/>
            <person name="Sutton G.G."/>
            <person name="Nierman W.C."/>
            <person name="Fouts D.E."/>
        </authorList>
    </citation>
    <scope>NUCLEOTIDE SEQUENCE [LARGE SCALE GENOMIC DNA]</scope>
    <source>
        <strain evidence="1 2">LT2050</strain>
    </source>
</reference>
<evidence type="ECO:0000313" key="1">
    <source>
        <dbReference type="EMBL" id="EMG19377.1"/>
    </source>
</evidence>
<name>M3IF74_LEPIT</name>
<organism evidence="1 2">
    <name type="scientific">Leptospira interrogans serovar Copenhageni str. LT2050</name>
    <dbReference type="NCBI Taxonomy" id="1001598"/>
    <lineage>
        <taxon>Bacteria</taxon>
        <taxon>Pseudomonadati</taxon>
        <taxon>Spirochaetota</taxon>
        <taxon>Spirochaetia</taxon>
        <taxon>Leptospirales</taxon>
        <taxon>Leptospiraceae</taxon>
        <taxon>Leptospira</taxon>
    </lineage>
</organism>